<dbReference type="RefSeq" id="WP_193109876.1">
    <property type="nucleotide sequence ID" value="NZ_CP041406.1"/>
</dbReference>
<dbReference type="InterPro" id="IPR004919">
    <property type="entry name" value="GmrSD_N"/>
</dbReference>
<sequence length="751" mass="90213">MIELQNKKYTFWELLNEVGIKIPIIQRDYAQGRENKQAQDIRENFLNNLLEVLNSETKIDLDFVYGTVKDGYLILLDGQQRLTTLFLLHYFLVLKDEKLNEDTKKILTKFTYETRLSSREFIKLLINNTVNLKEEEISTTIKNQTWFFSDWENDPTIKSMLKMLDSVQDKFKNEKGLFEKLISKKHKQITFSFLPLDEFKLTDELYIKMNARGKPLSEFENFKSNFEKFLNNEEKKAKLDNEWYDIFWNLRKEKDEDSPAQRADELFLNFFKNITAFYSKEFNRVDIFKFIYTEKIDDICKVLDCLTSYQDNHTDEIRRDLNILQNFLKNPKDISYAERLKFYMLMVFFLKKGLPSESQETFKSWARVNINIIHNIAYDNIKDFENSIKFINNLGEHIDNLYEFLSENDFGDNISEQLKEEIEKATIIEDEKHQHDWEKDFLNAENHNYLDGEVKFLIKISAENEISEDNFKKYMEKFQALWEFASVKEDKKENEMLLHRALLTFGNYLPHKKNSNKYTFGSFGLGLREKNENWRRIFEKEEFKKLLDELNYEDIKQELTSIINSFEFNCNDWRSYFINPNKKWTPISYANYYHIQINNNAIFLNNGWSSSKATGWGWSRVYEMHSIYLLQHIQEKLNSLEPFLEIYPHPSSDIKETYPHIAIKNWKNKDNYSFEINIIYNEKYIIEFFEKNNKQIPNKIMDTLKTFDIDNETYDITVYKNEEFELCKQNDLVVFLENLLKTLKAINIDTL</sequence>
<dbReference type="Pfam" id="PF03235">
    <property type="entry name" value="GmrSD_N"/>
    <property type="match status" value="1"/>
</dbReference>
<dbReference type="AlphaFoldDB" id="A0A7M1B884"/>
<name>A0A7M1B884_9BACT</name>
<evidence type="ECO:0000259" key="1">
    <source>
        <dbReference type="Pfam" id="PF03235"/>
    </source>
</evidence>
<reference evidence="2 3" key="1">
    <citation type="submission" date="2019-07" db="EMBL/GenBank/DDBJ databases">
        <title>Sulfurimonas paralvinellae sp. nov., a novel mesophilic, hydrogen- and sulfur-oxidizing chemolithoautotroph within the Epsilonproteo- bacteria isolated from a deep-sea hydrothermal vent polychaete nest, reclassification of Thiomicrospira denitrificans as Sulfurimonas denitrificans comb. nov. and emended description of the genus Sulfurimonas.</title>
        <authorList>
            <person name="Wang S."/>
            <person name="Jiang L."/>
            <person name="Shao Z."/>
        </authorList>
    </citation>
    <scope>NUCLEOTIDE SEQUENCE [LARGE SCALE GENOMIC DNA]</scope>
    <source>
        <strain evidence="2 3">GO25</strain>
    </source>
</reference>
<dbReference type="EMBL" id="CP041406">
    <property type="protein sequence ID" value="QOP45885.1"/>
    <property type="molecule type" value="Genomic_DNA"/>
</dbReference>
<evidence type="ECO:0000313" key="3">
    <source>
        <dbReference type="Proteomes" id="UP000593580"/>
    </source>
</evidence>
<gene>
    <name evidence="2" type="ORF">FM071_06105</name>
</gene>
<keyword evidence="3" id="KW-1185">Reference proteome</keyword>
<dbReference type="Proteomes" id="UP000593580">
    <property type="component" value="Chromosome"/>
</dbReference>
<evidence type="ECO:0000313" key="2">
    <source>
        <dbReference type="EMBL" id="QOP45885.1"/>
    </source>
</evidence>
<protein>
    <submittedName>
        <fullName evidence="2">DUF262 domain-containing protein</fullName>
    </submittedName>
</protein>
<proteinExistence type="predicted"/>
<accession>A0A7M1B884</accession>
<dbReference type="KEGG" id="spal:FM071_06105"/>
<feature type="domain" description="GmrSD restriction endonucleases N-terminal" evidence="1">
    <location>
        <begin position="13"/>
        <end position="226"/>
    </location>
</feature>
<organism evidence="2 3">
    <name type="scientific">Sulfurimonas paralvinellae</name>
    <dbReference type="NCBI Taxonomy" id="317658"/>
    <lineage>
        <taxon>Bacteria</taxon>
        <taxon>Pseudomonadati</taxon>
        <taxon>Campylobacterota</taxon>
        <taxon>Epsilonproteobacteria</taxon>
        <taxon>Campylobacterales</taxon>
        <taxon>Sulfurimonadaceae</taxon>
        <taxon>Sulfurimonas</taxon>
    </lineage>
</organism>